<accession>A0A2T0SNF2</accession>
<reference evidence="2 3" key="1">
    <citation type="submission" date="2018-03" db="EMBL/GenBank/DDBJ databases">
        <title>Genomic Encyclopedia of Archaeal and Bacterial Type Strains, Phase II (KMG-II): from individual species to whole genera.</title>
        <authorList>
            <person name="Goeker M."/>
        </authorList>
    </citation>
    <scope>NUCLEOTIDE SEQUENCE [LARGE SCALE GENOMIC DNA]</scope>
    <source>
        <strain evidence="2 3">DSM 28354</strain>
    </source>
</reference>
<sequence length="55" mass="6150">MDPENDTLTPSSADDLDEPYIHAVSTEEFVEEIERESRSENEDRPASHTDPGGEC</sequence>
<evidence type="ECO:0000256" key="1">
    <source>
        <dbReference type="SAM" id="MobiDB-lite"/>
    </source>
</evidence>
<dbReference type="AlphaFoldDB" id="A0A2T0SNF2"/>
<gene>
    <name evidence="2" type="ORF">CLV58_1157</name>
</gene>
<protein>
    <submittedName>
        <fullName evidence="2">Uncharacterized protein</fullName>
    </submittedName>
</protein>
<feature type="region of interest" description="Disordered" evidence="1">
    <location>
        <begin position="1"/>
        <end position="55"/>
    </location>
</feature>
<keyword evidence="3" id="KW-1185">Reference proteome</keyword>
<evidence type="ECO:0000313" key="2">
    <source>
        <dbReference type="EMBL" id="PRY34925.1"/>
    </source>
</evidence>
<dbReference type="Proteomes" id="UP000238375">
    <property type="component" value="Unassembled WGS sequence"/>
</dbReference>
<organism evidence="2 3">
    <name type="scientific">Spirosoma oryzae</name>
    <dbReference type="NCBI Taxonomy" id="1469603"/>
    <lineage>
        <taxon>Bacteria</taxon>
        <taxon>Pseudomonadati</taxon>
        <taxon>Bacteroidota</taxon>
        <taxon>Cytophagia</taxon>
        <taxon>Cytophagales</taxon>
        <taxon>Cytophagaceae</taxon>
        <taxon>Spirosoma</taxon>
    </lineage>
</organism>
<name>A0A2T0SNF2_9BACT</name>
<comment type="caution">
    <text evidence="2">The sequence shown here is derived from an EMBL/GenBank/DDBJ whole genome shotgun (WGS) entry which is preliminary data.</text>
</comment>
<evidence type="ECO:0000313" key="3">
    <source>
        <dbReference type="Proteomes" id="UP000238375"/>
    </source>
</evidence>
<proteinExistence type="predicted"/>
<dbReference type="EMBL" id="PVTE01000015">
    <property type="protein sequence ID" value="PRY34925.1"/>
    <property type="molecule type" value="Genomic_DNA"/>
</dbReference>
<feature type="compositionally biased region" description="Polar residues" evidence="1">
    <location>
        <begin position="1"/>
        <end position="12"/>
    </location>
</feature>
<feature type="compositionally biased region" description="Basic and acidic residues" evidence="1">
    <location>
        <begin position="35"/>
        <end position="47"/>
    </location>
</feature>